<dbReference type="Pfam" id="PF08392">
    <property type="entry name" value="FAE1_CUT1_RppA"/>
    <property type="match status" value="1"/>
</dbReference>
<evidence type="ECO:0000256" key="3">
    <source>
        <dbReference type="ARBA" id="ARBA00023315"/>
    </source>
</evidence>
<dbReference type="AlphaFoldDB" id="A0A811S7J3"/>
<keyword evidence="3 4" id="KW-0012">Acyltransferase</keyword>
<dbReference type="InterPro" id="IPR013747">
    <property type="entry name" value="ACP_syn_III_C"/>
</dbReference>
<dbReference type="PANTHER" id="PTHR31561">
    <property type="entry name" value="3-KETOACYL-COA SYNTHASE"/>
    <property type="match status" value="1"/>
</dbReference>
<reference evidence="8" key="1">
    <citation type="submission" date="2020-10" db="EMBL/GenBank/DDBJ databases">
        <authorList>
            <person name="Han B."/>
            <person name="Lu T."/>
            <person name="Zhao Q."/>
            <person name="Huang X."/>
            <person name="Zhao Y."/>
        </authorList>
    </citation>
    <scope>NUCLEOTIDE SEQUENCE</scope>
</reference>
<dbReference type="CDD" id="cd00831">
    <property type="entry name" value="CHS_like"/>
    <property type="match status" value="1"/>
</dbReference>
<sequence>MSSSPVGKYLKTVFAKIVDNFLLTIAVPFATAAVIVGASRSDELTPLLHSVRNTDVLTIGFLLGTAVIVLVMRRPRAVYLVDYACFRPPNTHRVPSAGFVEHVQQVSHWTERSKRFLKRLYERSGLGEETCVPLVGHYIDPYKYSKFEDGREEAEMAVFSAIDELFSKTSIAPQAVDILVTNCSEFNPTPTFSDMIINRYKMRSDIHHVHLSSMGCSAGLISIELVKNLLQAAPFGANALVVSTETLSDNPYPGNERAMLLPFCLFRMGGAAVLLSTSPSMARFRLRCIMRTLTASSDQSYQCIYKEEDDKGYTGVNLSTELVAVAARTLKTNITSIAPLVLPPSEKLLFAASFTARKLLNGRVKLYIPDFLSVFQHLCIHAGGRAVIDGVQRNFSLSDEKIEPSRMTLHRFGNTSSSSIWYELAYVEAKGRMDKGNQVWMIGFGSGFKCNSAVWECIRPVHDAHGPWADCIDRYPMHIP</sequence>
<comment type="similarity">
    <text evidence="1 4">Belongs to the thiolase-like superfamily. Chalcone/stilbene synthases family.</text>
</comment>
<evidence type="ECO:0000256" key="2">
    <source>
        <dbReference type="ARBA" id="ARBA00022679"/>
    </source>
</evidence>
<feature type="domain" description="FAE" evidence="6">
    <location>
        <begin position="71"/>
        <end position="359"/>
    </location>
</feature>
<dbReference type="OrthoDB" id="329835at2759"/>
<feature type="transmembrane region" description="Helical" evidence="5">
    <location>
        <begin position="51"/>
        <end position="71"/>
    </location>
</feature>
<keyword evidence="5" id="KW-0812">Transmembrane</keyword>
<feature type="transmembrane region" description="Helical" evidence="5">
    <location>
        <begin position="21"/>
        <end position="39"/>
    </location>
</feature>
<dbReference type="PIRSF" id="PIRSF036417">
    <property type="entry name" value="3-ktacl-CoA_syn"/>
    <property type="match status" value="1"/>
</dbReference>
<proteinExistence type="inferred from homology"/>
<dbReference type="SUPFAM" id="SSF53901">
    <property type="entry name" value="Thiolase-like"/>
    <property type="match status" value="2"/>
</dbReference>
<evidence type="ECO:0000259" key="7">
    <source>
        <dbReference type="Pfam" id="PF08541"/>
    </source>
</evidence>
<dbReference type="Gene3D" id="3.40.47.10">
    <property type="match status" value="1"/>
</dbReference>
<dbReference type="EC" id="2.3.1.-" evidence="4"/>
<comment type="caution">
    <text evidence="8">The sequence shown here is derived from an EMBL/GenBank/DDBJ whole genome shotgun (WGS) entry which is preliminary data.</text>
</comment>
<dbReference type="GO" id="GO:0006633">
    <property type="term" value="P:fatty acid biosynthetic process"/>
    <property type="evidence" value="ECO:0007669"/>
    <property type="project" value="UniProtKB-UniPathway"/>
</dbReference>
<evidence type="ECO:0000313" key="8">
    <source>
        <dbReference type="EMBL" id="CAD6337004.1"/>
    </source>
</evidence>
<dbReference type="GO" id="GO:0016747">
    <property type="term" value="F:acyltransferase activity, transferring groups other than amino-acyl groups"/>
    <property type="evidence" value="ECO:0007669"/>
    <property type="project" value="InterPro"/>
</dbReference>
<evidence type="ECO:0000256" key="5">
    <source>
        <dbReference type="SAM" id="Phobius"/>
    </source>
</evidence>
<feature type="domain" description="Beta-ketoacyl-[acyl-carrier-protein] synthase III C-terminal" evidence="7">
    <location>
        <begin position="376"/>
        <end position="456"/>
    </location>
</feature>
<accession>A0A811S7J3</accession>
<keyword evidence="2 4" id="KW-0808">Transferase</keyword>
<keyword evidence="5" id="KW-1133">Transmembrane helix</keyword>
<dbReference type="GO" id="GO:0016020">
    <property type="term" value="C:membrane"/>
    <property type="evidence" value="ECO:0007669"/>
    <property type="project" value="InterPro"/>
</dbReference>
<comment type="pathway">
    <text evidence="4">Lipid metabolism; fatty acid biosynthesis.</text>
</comment>
<evidence type="ECO:0000256" key="1">
    <source>
        <dbReference type="ARBA" id="ARBA00005531"/>
    </source>
</evidence>
<dbReference type="Proteomes" id="UP000604825">
    <property type="component" value="Unassembled WGS sequence"/>
</dbReference>
<dbReference type="InterPro" id="IPR013601">
    <property type="entry name" value="FAE1_typ3_polyketide_synth"/>
</dbReference>
<dbReference type="EMBL" id="CAJGYO010000018">
    <property type="protein sequence ID" value="CAD6337004.1"/>
    <property type="molecule type" value="Genomic_DNA"/>
</dbReference>
<name>A0A811S7J3_9POAL</name>
<keyword evidence="5" id="KW-0472">Membrane</keyword>
<dbReference type="InterPro" id="IPR016039">
    <property type="entry name" value="Thiolase-like"/>
</dbReference>
<dbReference type="Pfam" id="PF08541">
    <property type="entry name" value="ACP_syn_III_C"/>
    <property type="match status" value="1"/>
</dbReference>
<feature type="transmembrane region" description="Helical" evidence="5">
    <location>
        <begin position="258"/>
        <end position="277"/>
    </location>
</feature>
<protein>
    <recommendedName>
        <fullName evidence="4">3-ketoacyl-CoA synthase</fullName>
        <ecNumber evidence="4">2.3.1.-</ecNumber>
    </recommendedName>
</protein>
<dbReference type="UniPathway" id="UPA00094"/>
<organism evidence="8 9">
    <name type="scientific">Miscanthus lutarioriparius</name>
    <dbReference type="NCBI Taxonomy" id="422564"/>
    <lineage>
        <taxon>Eukaryota</taxon>
        <taxon>Viridiplantae</taxon>
        <taxon>Streptophyta</taxon>
        <taxon>Embryophyta</taxon>
        <taxon>Tracheophyta</taxon>
        <taxon>Spermatophyta</taxon>
        <taxon>Magnoliopsida</taxon>
        <taxon>Liliopsida</taxon>
        <taxon>Poales</taxon>
        <taxon>Poaceae</taxon>
        <taxon>PACMAD clade</taxon>
        <taxon>Panicoideae</taxon>
        <taxon>Andropogonodae</taxon>
        <taxon>Andropogoneae</taxon>
        <taxon>Saccharinae</taxon>
        <taxon>Miscanthus</taxon>
    </lineage>
</organism>
<evidence type="ECO:0000256" key="4">
    <source>
        <dbReference type="PIRNR" id="PIRNR036417"/>
    </source>
</evidence>
<evidence type="ECO:0000313" key="9">
    <source>
        <dbReference type="Proteomes" id="UP000604825"/>
    </source>
</evidence>
<gene>
    <name evidence="8" type="ORF">NCGR_LOCUS61102</name>
</gene>
<evidence type="ECO:0000259" key="6">
    <source>
        <dbReference type="Pfam" id="PF08392"/>
    </source>
</evidence>
<dbReference type="InterPro" id="IPR012392">
    <property type="entry name" value="3-ktacl-CoA_syn"/>
</dbReference>
<keyword evidence="9" id="KW-1185">Reference proteome</keyword>